<gene>
    <name evidence="1" type="ORF">F4554_000605</name>
</gene>
<accession>A0A852Z3L1</accession>
<dbReference type="RefSeq" id="WP_179785944.1">
    <property type="nucleotide sequence ID" value="NZ_BAAARR010000004.1"/>
</dbReference>
<sequence>MGLDPNVALLVREKDGQDYVYIPRSMRRRDFPPRLAEAMRYPRCRVPASFTGTWRGVTPWPEDDDIAVPYAAWFEARHGTGLGFDKWSTVTLEAKITEGTRTVPTSQFLKRAIGDDVPVAVTTVCRGTAFEVSSVKFAD</sequence>
<dbReference type="Proteomes" id="UP000579605">
    <property type="component" value="Unassembled WGS sequence"/>
</dbReference>
<protein>
    <submittedName>
        <fullName evidence="1">Uncharacterized protein</fullName>
    </submittedName>
</protein>
<comment type="caution">
    <text evidence="1">The sequence shown here is derived from an EMBL/GenBank/DDBJ whole genome shotgun (WGS) entry which is preliminary data.</text>
</comment>
<proteinExistence type="predicted"/>
<organism evidence="1 2">
    <name type="scientific">Actinopolymorpha rutila</name>
    <dbReference type="NCBI Taxonomy" id="446787"/>
    <lineage>
        <taxon>Bacteria</taxon>
        <taxon>Bacillati</taxon>
        <taxon>Actinomycetota</taxon>
        <taxon>Actinomycetes</taxon>
        <taxon>Propionibacteriales</taxon>
        <taxon>Actinopolymorphaceae</taxon>
        <taxon>Actinopolymorpha</taxon>
    </lineage>
</organism>
<reference evidence="1 2" key="1">
    <citation type="submission" date="2020-07" db="EMBL/GenBank/DDBJ databases">
        <title>Sequencing the genomes of 1000 actinobacteria strains.</title>
        <authorList>
            <person name="Klenk H.-P."/>
        </authorList>
    </citation>
    <scope>NUCLEOTIDE SEQUENCE [LARGE SCALE GENOMIC DNA]</scope>
    <source>
        <strain evidence="1 2">DSM 18448</strain>
    </source>
</reference>
<evidence type="ECO:0000313" key="1">
    <source>
        <dbReference type="EMBL" id="NYH87967.1"/>
    </source>
</evidence>
<name>A0A852Z3L1_9ACTN</name>
<dbReference type="EMBL" id="JACBZH010000001">
    <property type="protein sequence ID" value="NYH87967.1"/>
    <property type="molecule type" value="Genomic_DNA"/>
</dbReference>
<evidence type="ECO:0000313" key="2">
    <source>
        <dbReference type="Proteomes" id="UP000579605"/>
    </source>
</evidence>
<keyword evidence="2" id="KW-1185">Reference proteome</keyword>
<dbReference type="AlphaFoldDB" id="A0A852Z3L1"/>